<dbReference type="RefSeq" id="WP_077359310.1">
    <property type="nucleotide sequence ID" value="NZ_MQMF01000001.1"/>
</dbReference>
<organism evidence="2 3">
    <name type="scientific">Fictibacillus arsenicus</name>
    <dbReference type="NCBI Taxonomy" id="255247"/>
    <lineage>
        <taxon>Bacteria</taxon>
        <taxon>Bacillati</taxon>
        <taxon>Bacillota</taxon>
        <taxon>Bacilli</taxon>
        <taxon>Bacillales</taxon>
        <taxon>Fictibacillaceae</taxon>
        <taxon>Fictibacillus</taxon>
    </lineage>
</organism>
<dbReference type="AlphaFoldDB" id="A0A1V3GAN5"/>
<keyword evidence="1" id="KW-0472">Membrane</keyword>
<comment type="caution">
    <text evidence="2">The sequence shown here is derived from an EMBL/GenBank/DDBJ whole genome shotgun (WGS) entry which is preliminary data.</text>
</comment>
<name>A0A1V3GAN5_9BACL</name>
<gene>
    <name evidence="2" type="ORF">UN64_01370</name>
</gene>
<dbReference type="EMBL" id="MQMF01000001">
    <property type="protein sequence ID" value="OOE13890.1"/>
    <property type="molecule type" value="Genomic_DNA"/>
</dbReference>
<proteinExistence type="predicted"/>
<protein>
    <submittedName>
        <fullName evidence="2">Uncharacterized protein</fullName>
    </submittedName>
</protein>
<sequence>MNQEKIAKLLMLVVLVYVGLPALSFEGLTLQTFFSIVWTGFAGMLVLSLLFNNSEARKRTVRRQAFVVNQKSRKRVHMES</sequence>
<evidence type="ECO:0000313" key="3">
    <source>
        <dbReference type="Proteomes" id="UP000188597"/>
    </source>
</evidence>
<keyword evidence="1" id="KW-1133">Transmembrane helix</keyword>
<feature type="transmembrane region" description="Helical" evidence="1">
    <location>
        <begin position="34"/>
        <end position="53"/>
    </location>
</feature>
<keyword evidence="1" id="KW-0812">Transmembrane</keyword>
<reference evidence="2 3" key="1">
    <citation type="submission" date="2016-11" db="EMBL/GenBank/DDBJ databases">
        <authorList>
            <person name="Jaros S."/>
            <person name="Januszkiewicz K."/>
            <person name="Wedrychowicz H."/>
        </authorList>
    </citation>
    <scope>NUCLEOTIDE SEQUENCE [LARGE SCALE GENOMIC DNA]</scope>
    <source>
        <strain evidence="2 3">Con a/3</strain>
    </source>
</reference>
<evidence type="ECO:0000313" key="2">
    <source>
        <dbReference type="EMBL" id="OOE13890.1"/>
    </source>
</evidence>
<accession>A0A1V3GAN5</accession>
<dbReference type="Proteomes" id="UP000188597">
    <property type="component" value="Unassembled WGS sequence"/>
</dbReference>
<evidence type="ECO:0000256" key="1">
    <source>
        <dbReference type="SAM" id="Phobius"/>
    </source>
</evidence>
<dbReference type="OrthoDB" id="2969610at2"/>